<feature type="domain" description="Integrase zinc-binding" evidence="2">
    <location>
        <begin position="34"/>
        <end position="91"/>
    </location>
</feature>
<reference evidence="3" key="1">
    <citation type="journal article" date="2021" name="Proc. Natl. Acad. Sci. U.S.A.">
        <title>Three genomes in the algal genus Volvox reveal the fate of a haploid sex-determining region after a transition to homothallism.</title>
        <authorList>
            <person name="Yamamoto K."/>
            <person name="Hamaji T."/>
            <person name="Kawai-Toyooka H."/>
            <person name="Matsuzaki R."/>
            <person name="Takahashi F."/>
            <person name="Nishimura Y."/>
            <person name="Kawachi M."/>
            <person name="Noguchi H."/>
            <person name="Minakuchi Y."/>
            <person name="Umen J.G."/>
            <person name="Toyoda A."/>
            <person name="Nozaki H."/>
        </authorList>
    </citation>
    <scope>NUCLEOTIDE SEQUENCE</scope>
    <source>
        <strain evidence="3">NIES-3780</strain>
    </source>
</reference>
<dbReference type="FunFam" id="1.10.340.70:FF:000001">
    <property type="entry name" value="Retrovirus-related Pol polyprotein from transposon gypsy-like Protein"/>
    <property type="match status" value="1"/>
</dbReference>
<comment type="caution">
    <text evidence="3">The sequence shown here is derived from an EMBL/GenBank/DDBJ whole genome shotgun (WGS) entry which is preliminary data.</text>
</comment>
<evidence type="ECO:0000313" key="4">
    <source>
        <dbReference type="Proteomes" id="UP000747399"/>
    </source>
</evidence>
<feature type="region of interest" description="Disordered" evidence="1">
    <location>
        <begin position="109"/>
        <end position="130"/>
    </location>
</feature>
<dbReference type="PANTHER" id="PTHR37984:SF5">
    <property type="entry name" value="PROTEIN NYNRIN-LIKE"/>
    <property type="match status" value="1"/>
</dbReference>
<dbReference type="InterPro" id="IPR050951">
    <property type="entry name" value="Retrovirus_Pol_polyprotein"/>
</dbReference>
<sequence>PWFIDQSNVGHLSMQNGLWIRKEGSTSQIVVPNDDSLRRDILSRIHEDPLAGHPGCTRTAELVRRSFWWPRLAKDAENFVQTCDLCQRNKAMPDVNVITRSTAKSLGLPLKPSKKKLSTSSDPEVQTQEEVDVRGQRVTILPGTPHAVTLSPMQTLVVKDTPLFDFLVDNQQMHSVDHAVSDSATAFPPQYLGTAGLGNQCTHDSDQAIG</sequence>
<protein>
    <recommendedName>
        <fullName evidence="2">Integrase zinc-binding domain-containing protein</fullName>
    </recommendedName>
</protein>
<keyword evidence="4" id="KW-1185">Reference proteome</keyword>
<dbReference type="EMBL" id="BNCO01000095">
    <property type="protein sequence ID" value="GIL67190.1"/>
    <property type="molecule type" value="Genomic_DNA"/>
</dbReference>
<name>A0A8J4BRQ7_9CHLO</name>
<dbReference type="InterPro" id="IPR041588">
    <property type="entry name" value="Integrase_H2C2"/>
</dbReference>
<dbReference type="Gene3D" id="1.10.340.70">
    <property type="match status" value="1"/>
</dbReference>
<gene>
    <name evidence="3" type="ORF">Vafri_20622</name>
</gene>
<organism evidence="3 4">
    <name type="scientific">Volvox africanus</name>
    <dbReference type="NCBI Taxonomy" id="51714"/>
    <lineage>
        <taxon>Eukaryota</taxon>
        <taxon>Viridiplantae</taxon>
        <taxon>Chlorophyta</taxon>
        <taxon>core chlorophytes</taxon>
        <taxon>Chlorophyceae</taxon>
        <taxon>CS clade</taxon>
        <taxon>Chlamydomonadales</taxon>
        <taxon>Volvocaceae</taxon>
        <taxon>Volvox</taxon>
    </lineage>
</organism>
<dbReference type="AlphaFoldDB" id="A0A8J4BRQ7"/>
<evidence type="ECO:0000256" key="1">
    <source>
        <dbReference type="SAM" id="MobiDB-lite"/>
    </source>
</evidence>
<evidence type="ECO:0000259" key="2">
    <source>
        <dbReference type="Pfam" id="PF17921"/>
    </source>
</evidence>
<dbReference type="PANTHER" id="PTHR37984">
    <property type="entry name" value="PROTEIN CBG26694"/>
    <property type="match status" value="1"/>
</dbReference>
<proteinExistence type="predicted"/>
<accession>A0A8J4BRQ7</accession>
<feature type="non-terminal residue" evidence="3">
    <location>
        <position position="210"/>
    </location>
</feature>
<dbReference type="Pfam" id="PF17921">
    <property type="entry name" value="Integrase_H2C2"/>
    <property type="match status" value="1"/>
</dbReference>
<dbReference type="Proteomes" id="UP000747399">
    <property type="component" value="Unassembled WGS sequence"/>
</dbReference>
<evidence type="ECO:0000313" key="3">
    <source>
        <dbReference type="EMBL" id="GIL67190.1"/>
    </source>
</evidence>